<evidence type="ECO:0000256" key="15">
    <source>
        <dbReference type="ARBA" id="ARBA00033018"/>
    </source>
</evidence>
<dbReference type="Pfam" id="PF01066">
    <property type="entry name" value="CDP-OH_P_transf"/>
    <property type="match status" value="1"/>
</dbReference>
<evidence type="ECO:0000256" key="8">
    <source>
        <dbReference type="ARBA" id="ARBA00022679"/>
    </source>
</evidence>
<dbReference type="RefSeq" id="WP_054350935.1">
    <property type="nucleotide sequence ID" value="NZ_AP031413.1"/>
</dbReference>
<dbReference type="EMBL" id="BAABZQ010000001">
    <property type="protein sequence ID" value="GAA6498927.1"/>
    <property type="molecule type" value="Genomic_DNA"/>
</dbReference>
<dbReference type="PIRSF" id="PIRSF000847">
    <property type="entry name" value="Phos_ph_gly_syn"/>
    <property type="match status" value="1"/>
</dbReference>
<keyword evidence="7" id="KW-0444">Lipid biosynthesis</keyword>
<dbReference type="PROSITE" id="PS00379">
    <property type="entry name" value="CDP_ALCOHOL_P_TRANSF"/>
    <property type="match status" value="1"/>
</dbReference>
<dbReference type="Gene3D" id="1.20.120.1760">
    <property type="match status" value="1"/>
</dbReference>
<dbReference type="EC" id="2.7.8.5" evidence="5"/>
<dbReference type="InterPro" id="IPR004570">
    <property type="entry name" value="Phosphatidylglycerol_P_synth"/>
</dbReference>
<evidence type="ECO:0000313" key="20">
    <source>
        <dbReference type="Proteomes" id="UP001600941"/>
    </source>
</evidence>
<dbReference type="InterPro" id="IPR000462">
    <property type="entry name" value="CDP-OH_P_trans"/>
</dbReference>
<comment type="subcellular location">
    <subcellularLocation>
        <location evidence="2">Membrane</location>
        <topology evidence="2">Multi-pass membrane protein</topology>
    </subcellularLocation>
</comment>
<name>A0ABQ0BQX1_9FIRM</name>
<evidence type="ECO:0000256" key="4">
    <source>
        <dbReference type="ARBA" id="ARBA00010441"/>
    </source>
</evidence>
<keyword evidence="14" id="KW-1208">Phospholipid metabolism</keyword>
<evidence type="ECO:0000256" key="13">
    <source>
        <dbReference type="ARBA" id="ARBA00023209"/>
    </source>
</evidence>
<dbReference type="PANTHER" id="PTHR14269:SF62">
    <property type="entry name" value="CDP-DIACYLGLYCEROL--GLYCEROL-3-PHOSPHATE 3-PHOSPHATIDYLTRANSFERASE 1, CHLOROPLASTIC"/>
    <property type="match status" value="1"/>
</dbReference>
<evidence type="ECO:0000256" key="9">
    <source>
        <dbReference type="ARBA" id="ARBA00022692"/>
    </source>
</evidence>
<evidence type="ECO:0000256" key="6">
    <source>
        <dbReference type="ARBA" id="ARBA00014944"/>
    </source>
</evidence>
<feature type="transmembrane region" description="Helical" evidence="18">
    <location>
        <begin position="21"/>
        <end position="38"/>
    </location>
</feature>
<dbReference type="InterPro" id="IPR043130">
    <property type="entry name" value="CDP-OH_PTrfase_TM_dom"/>
</dbReference>
<keyword evidence="9 18" id="KW-0812">Transmembrane</keyword>
<evidence type="ECO:0000256" key="16">
    <source>
        <dbReference type="ARBA" id="ARBA00048586"/>
    </source>
</evidence>
<evidence type="ECO:0000256" key="2">
    <source>
        <dbReference type="ARBA" id="ARBA00004141"/>
    </source>
</evidence>
<evidence type="ECO:0000256" key="12">
    <source>
        <dbReference type="ARBA" id="ARBA00023136"/>
    </source>
</evidence>
<evidence type="ECO:0000256" key="7">
    <source>
        <dbReference type="ARBA" id="ARBA00022516"/>
    </source>
</evidence>
<evidence type="ECO:0000256" key="3">
    <source>
        <dbReference type="ARBA" id="ARBA00005042"/>
    </source>
</evidence>
<gene>
    <name evidence="19" type="ORF">K340107D12_17430</name>
</gene>
<feature type="transmembrane region" description="Helical" evidence="18">
    <location>
        <begin position="161"/>
        <end position="185"/>
    </location>
</feature>
<dbReference type="PANTHER" id="PTHR14269">
    <property type="entry name" value="CDP-DIACYLGLYCEROL--GLYCEROL-3-PHOSPHATE 3-PHOSPHATIDYLTRANSFERASE-RELATED"/>
    <property type="match status" value="1"/>
</dbReference>
<evidence type="ECO:0000256" key="18">
    <source>
        <dbReference type="SAM" id="Phobius"/>
    </source>
</evidence>
<feature type="transmembrane region" description="Helical" evidence="18">
    <location>
        <begin position="104"/>
        <end position="123"/>
    </location>
</feature>
<evidence type="ECO:0000256" key="10">
    <source>
        <dbReference type="ARBA" id="ARBA00022989"/>
    </source>
</evidence>
<comment type="catalytic activity">
    <reaction evidence="16">
        <text>a CDP-1,2-diacyl-sn-glycerol + sn-glycerol 3-phosphate = a 1,2-diacyl-sn-glycero-3-phospho-(1'-sn-glycero-3'-phosphate) + CMP + H(+)</text>
        <dbReference type="Rhea" id="RHEA:12593"/>
        <dbReference type="ChEBI" id="CHEBI:15378"/>
        <dbReference type="ChEBI" id="CHEBI:57597"/>
        <dbReference type="ChEBI" id="CHEBI:58332"/>
        <dbReference type="ChEBI" id="CHEBI:60110"/>
        <dbReference type="ChEBI" id="CHEBI:60377"/>
        <dbReference type="EC" id="2.7.8.5"/>
    </reaction>
</comment>
<keyword evidence="11" id="KW-0443">Lipid metabolism</keyword>
<comment type="caution">
    <text evidence="19">The sequence shown here is derived from an EMBL/GenBank/DDBJ whole genome shotgun (WGS) entry which is preliminary data.</text>
</comment>
<reference evidence="19 20" key="1">
    <citation type="submission" date="2024-04" db="EMBL/GenBank/DDBJ databases">
        <title>Defined microbial consortia suppress multidrug-resistant proinflammatory Enterobacteriaceae via ecological control.</title>
        <authorList>
            <person name="Furuichi M."/>
            <person name="Kawaguchi T."/>
            <person name="Pust M."/>
            <person name="Yasuma K."/>
            <person name="Plichta D."/>
            <person name="Hasegawa N."/>
            <person name="Ohya T."/>
            <person name="Bhattarai S."/>
            <person name="Sasajima S."/>
            <person name="Aoto Y."/>
            <person name="Tuganbaev T."/>
            <person name="Yaginuma M."/>
            <person name="Ueda M."/>
            <person name="Okahashi N."/>
            <person name="Amafuji K."/>
            <person name="Kiridooshi Y."/>
            <person name="Sugita K."/>
            <person name="Strazar M."/>
            <person name="Skelly A."/>
            <person name="Suda W."/>
            <person name="Hattori M."/>
            <person name="Nakamoto N."/>
            <person name="Caballero S."/>
            <person name="Norman J."/>
            <person name="Olle B."/>
            <person name="Tanoue T."/>
            <person name="Arita M."/>
            <person name="Bucci V."/>
            <person name="Atarashi K."/>
            <person name="Xavier R."/>
            <person name="Honda K."/>
        </authorList>
    </citation>
    <scope>NUCLEOTIDE SEQUENCE [LARGE SCALE GENOMIC DNA]</scope>
    <source>
        <strain evidence="20">k34-0107-D12</strain>
    </source>
</reference>
<evidence type="ECO:0000256" key="5">
    <source>
        <dbReference type="ARBA" id="ARBA00013170"/>
    </source>
</evidence>
<accession>A0ABQ0BQX1</accession>
<evidence type="ECO:0000256" key="17">
    <source>
        <dbReference type="RuleBase" id="RU003750"/>
    </source>
</evidence>
<evidence type="ECO:0000256" key="11">
    <source>
        <dbReference type="ARBA" id="ARBA00023098"/>
    </source>
</evidence>
<proteinExistence type="inferred from homology"/>
<evidence type="ECO:0000313" key="19">
    <source>
        <dbReference type="EMBL" id="GAA6498927.1"/>
    </source>
</evidence>
<dbReference type="Proteomes" id="UP001600941">
    <property type="component" value="Unassembled WGS sequence"/>
</dbReference>
<organism evidence="19 20">
    <name type="scientific">Blautia parvula</name>
    <dbReference type="NCBI Taxonomy" id="2877527"/>
    <lineage>
        <taxon>Bacteria</taxon>
        <taxon>Bacillati</taxon>
        <taxon>Bacillota</taxon>
        <taxon>Clostridia</taxon>
        <taxon>Lachnospirales</taxon>
        <taxon>Lachnospiraceae</taxon>
        <taxon>Blautia</taxon>
    </lineage>
</organism>
<keyword evidence="10 18" id="KW-1133">Transmembrane helix</keyword>
<dbReference type="InterPro" id="IPR050324">
    <property type="entry name" value="CDP-alcohol_PTase-I"/>
</dbReference>
<evidence type="ECO:0000256" key="1">
    <source>
        <dbReference type="ARBA" id="ARBA00003973"/>
    </source>
</evidence>
<keyword evidence="20" id="KW-1185">Reference proteome</keyword>
<comment type="similarity">
    <text evidence="4 17">Belongs to the CDP-alcohol phosphatidyltransferase class-I family.</text>
</comment>
<evidence type="ECO:0000256" key="14">
    <source>
        <dbReference type="ARBA" id="ARBA00023264"/>
    </source>
</evidence>
<keyword evidence="12 18" id="KW-0472">Membrane</keyword>
<protein>
    <recommendedName>
        <fullName evidence="6">CDP-diacylglycerol--glycerol-3-phosphate 3-phosphatidyltransferase</fullName>
        <ecNumber evidence="5">2.7.8.5</ecNumber>
    </recommendedName>
    <alternativeName>
        <fullName evidence="15">Phosphatidylglycerophosphate synthase</fullName>
    </alternativeName>
</protein>
<keyword evidence="13" id="KW-0594">Phospholipid biosynthesis</keyword>
<comment type="pathway">
    <text evidence="3">Phospholipid metabolism; phosphatidylglycerol biosynthesis; phosphatidylglycerol from CDP-diacylglycerol: step 1/2.</text>
</comment>
<sequence length="195" mass="22393">MAFFEKPLTRKEIFSIPNIMGYFRILLIPVYVLLYYHAESVREYYIAAVLVGISGITDMLDGKVARHFHMITELGKALDPVADKLTLGAMILCLAFRYENMRWLVGLFILKEGFMGIMGLLLSHYRGRKLDGAKWYGKVCTAFSYVVMFVLFFFLRLPLSLVNALIVCCGVLMAVTWVLYVPVFVKMWKEKGQAY</sequence>
<feature type="transmembrane region" description="Helical" evidence="18">
    <location>
        <begin position="135"/>
        <end position="155"/>
    </location>
</feature>
<comment type="function">
    <text evidence="1">This protein catalyzes the committed step to the synthesis of the acidic phospholipids.</text>
</comment>
<keyword evidence="8 17" id="KW-0808">Transferase</keyword>
<dbReference type="InterPro" id="IPR048254">
    <property type="entry name" value="CDP_ALCOHOL_P_TRANSF_CS"/>
</dbReference>